<dbReference type="Pfam" id="PF13181">
    <property type="entry name" value="TPR_8"/>
    <property type="match status" value="1"/>
</dbReference>
<dbReference type="PROSITE" id="PS50005">
    <property type="entry name" value="TPR"/>
    <property type="match status" value="1"/>
</dbReference>
<dbReference type="EMBL" id="SNWM01000003">
    <property type="protein sequence ID" value="TDO21596.1"/>
    <property type="molecule type" value="Genomic_DNA"/>
</dbReference>
<evidence type="ECO:0000256" key="3">
    <source>
        <dbReference type="SAM" id="SignalP"/>
    </source>
</evidence>
<feature type="chain" id="PRO_5020991719" evidence="3">
    <location>
        <begin position="32"/>
        <end position="947"/>
    </location>
</feature>
<dbReference type="PANTHER" id="PTHR12558">
    <property type="entry name" value="CELL DIVISION CYCLE 16,23,27"/>
    <property type="match status" value="1"/>
</dbReference>
<accession>A0A4R6II39</accession>
<evidence type="ECO:0000256" key="2">
    <source>
        <dbReference type="SAM" id="MobiDB-lite"/>
    </source>
</evidence>
<feature type="region of interest" description="Disordered" evidence="2">
    <location>
        <begin position="768"/>
        <end position="789"/>
    </location>
</feature>
<feature type="repeat" description="TPR" evidence="1">
    <location>
        <begin position="307"/>
        <end position="340"/>
    </location>
</feature>
<evidence type="ECO:0000256" key="1">
    <source>
        <dbReference type="PROSITE-ProRule" id="PRU00339"/>
    </source>
</evidence>
<evidence type="ECO:0000313" key="5">
    <source>
        <dbReference type="Proteomes" id="UP000295499"/>
    </source>
</evidence>
<proteinExistence type="predicted"/>
<name>A0A4R6II39_9SPHI</name>
<organism evidence="4 5">
    <name type="scientific">Pedobacter duraquae</name>
    <dbReference type="NCBI Taxonomy" id="425511"/>
    <lineage>
        <taxon>Bacteria</taxon>
        <taxon>Pseudomonadati</taxon>
        <taxon>Bacteroidota</taxon>
        <taxon>Sphingobacteriia</taxon>
        <taxon>Sphingobacteriales</taxon>
        <taxon>Sphingobacteriaceae</taxon>
        <taxon>Pedobacter</taxon>
    </lineage>
</organism>
<dbReference type="PANTHER" id="PTHR12558:SF44">
    <property type="entry name" value="TETRATRICOPEPTIDE REPEAT-CONTAINING PROTEIN"/>
    <property type="match status" value="1"/>
</dbReference>
<dbReference type="Gene3D" id="1.25.40.10">
    <property type="entry name" value="Tetratricopeptide repeat domain"/>
    <property type="match status" value="3"/>
</dbReference>
<dbReference type="Pfam" id="PF13174">
    <property type="entry name" value="TPR_6"/>
    <property type="match status" value="1"/>
</dbReference>
<feature type="region of interest" description="Disordered" evidence="2">
    <location>
        <begin position="507"/>
        <end position="527"/>
    </location>
</feature>
<dbReference type="Pfam" id="PF13432">
    <property type="entry name" value="TPR_16"/>
    <property type="match status" value="1"/>
</dbReference>
<gene>
    <name evidence="4" type="ORF">CLV32_2701</name>
</gene>
<keyword evidence="5" id="KW-1185">Reference proteome</keyword>
<dbReference type="Proteomes" id="UP000295499">
    <property type="component" value="Unassembled WGS sequence"/>
</dbReference>
<dbReference type="SMART" id="SM00028">
    <property type="entry name" value="TPR"/>
    <property type="match status" value="5"/>
</dbReference>
<evidence type="ECO:0000313" key="4">
    <source>
        <dbReference type="EMBL" id="TDO21596.1"/>
    </source>
</evidence>
<dbReference type="GO" id="GO:0051301">
    <property type="term" value="P:cell division"/>
    <property type="evidence" value="ECO:0007669"/>
    <property type="project" value="TreeGrafter"/>
</dbReference>
<sequence length="947" mass="107537">MKKNLQRSSKLALICLSICLFYACSSQKDTATSRAMQNLSARYNYIYNSNLILDNYIADLHDTYADNYAETLPVYIAPGKFNAASADPVLPPVDSKALDNIIFKAQTIIADKSYSNYIDDAYMLLGKAHYFKGNYFVAAEYFDYTAKTYRSNLNMFVQALNWKARSYLQLNDLKTSASIIDTMEAFLPGVKKNRAEPLATMGQMGININRTKDAITYLEAAVKQSHNSRNTIRWNYILAQLYDQQKSYEQALRYYTKVQKSNAGFELYFNANLNRIRLQALMNGQKINRKQQLLALLRDDKNSDYIDQIYYQIGEYFSETESYTEASDYYNRSVQASTKNAYQKGLSYLKLADVNFKYFRNYLKAKIYYDSTVAVLPKNFQGYDLILKKDQNLEYLTKRYEEISLQDTLQALAKLPEAERLSRVALMLTPATVVPTAATPAGANFAPDPSLPATSLSMNAAQPSGSTFYFSNATALSKGLSDFRKKWGNRKLEDNWRQSIRVATQTNTQNTLSPGNAGLAANPDDPAPAEVDNKSKINAYMASIPVNPVLLNNSNQKIIDSYFEIASFYQQELNDEEEAIRVYEELLRRFPENKYLAAINYSLFLAYKTRDAEKAAFYRNVVLSKYGSSIYAKTILDPGFSIKQNEFDAIVNKKYNDLFEIYTAKDFSKVISEADRLIKDYPNNFLAPQFAYLRAIAIGRTSYVDDLVTAFNQIKSSFAGDLLIVPLVNENLAYIEQHLAEFKKRKIALLDFDPNEPRFMGQMPAQVIAQQPAKTPEQKPAQPEPQKPVAPAIAAVTKPILTEKPAAKPAEISTTTVKPPVKKDNVFSTSPATVWYYVIDVTDASLTLSSSRFGIGQFNRGNYPDENLRHQLTEFDDDQLIYVGNFSNFEDVKTYAAGITPQLKQIMKVPETIYSTFVISKENFDKLKSRALVIQYLEFYKNNYQNE</sequence>
<keyword evidence="1" id="KW-0802">TPR repeat</keyword>
<keyword evidence="3" id="KW-0732">Signal</keyword>
<protein>
    <submittedName>
        <fullName evidence="4">Tetratricopeptide repeat protein</fullName>
    </submittedName>
</protein>
<reference evidence="4 5" key="1">
    <citation type="submission" date="2019-03" db="EMBL/GenBank/DDBJ databases">
        <title>Genomic Encyclopedia of Archaeal and Bacterial Type Strains, Phase II (KMG-II): from individual species to whole genera.</title>
        <authorList>
            <person name="Goeker M."/>
        </authorList>
    </citation>
    <scope>NUCLEOTIDE SEQUENCE [LARGE SCALE GENOMIC DNA]</scope>
    <source>
        <strain evidence="4 5">DSM 19034</strain>
    </source>
</reference>
<dbReference type="SUPFAM" id="SSF48452">
    <property type="entry name" value="TPR-like"/>
    <property type="match status" value="1"/>
</dbReference>
<dbReference type="InterPro" id="IPR019734">
    <property type="entry name" value="TPR_rpt"/>
</dbReference>
<dbReference type="InterPro" id="IPR011990">
    <property type="entry name" value="TPR-like_helical_dom_sf"/>
</dbReference>
<dbReference type="PROSITE" id="PS51257">
    <property type="entry name" value="PROKAR_LIPOPROTEIN"/>
    <property type="match status" value="1"/>
</dbReference>
<comment type="caution">
    <text evidence="4">The sequence shown here is derived from an EMBL/GenBank/DDBJ whole genome shotgun (WGS) entry which is preliminary data.</text>
</comment>
<feature type="signal peptide" evidence="3">
    <location>
        <begin position="1"/>
        <end position="31"/>
    </location>
</feature>
<dbReference type="AlphaFoldDB" id="A0A4R6II39"/>